<dbReference type="EMBL" id="PRDK01000004">
    <property type="protein sequence ID" value="MBE8713341.1"/>
    <property type="molecule type" value="Genomic_DNA"/>
</dbReference>
<sequence>MINPKNSKTMKRIFSMSFIAVIFLTFGGCAAARMESVLNSSNVKPGMSKEEVIKVVGKPSRVSFYYNDKNQLVDEQFYIDRVLRMSMWYEVTSRLTYVNDRLVQSDVVDERREREPRSRF</sequence>
<dbReference type="PROSITE" id="PS51257">
    <property type="entry name" value="PROKAR_LIPOPROTEIN"/>
    <property type="match status" value="1"/>
</dbReference>
<evidence type="ECO:0008006" key="3">
    <source>
        <dbReference type="Google" id="ProtNLM"/>
    </source>
</evidence>
<comment type="caution">
    <text evidence="1">The sequence shown here is derived from an EMBL/GenBank/DDBJ whole genome shotgun (WGS) entry which is preliminary data.</text>
</comment>
<protein>
    <recommendedName>
        <fullName evidence="3">Lipoprotein SmpA/OmlA domain-containing protein</fullName>
    </recommendedName>
</protein>
<dbReference type="RefSeq" id="WP_196935284.1">
    <property type="nucleotide sequence ID" value="NZ_MU158698.1"/>
</dbReference>
<proteinExistence type="predicted"/>
<accession>A0A928UU19</accession>
<evidence type="ECO:0000313" key="2">
    <source>
        <dbReference type="Proteomes" id="UP000616201"/>
    </source>
</evidence>
<name>A0A928UU19_9SPHI</name>
<gene>
    <name evidence="1" type="ORF">C4F49_06585</name>
</gene>
<organism evidence="1 2">
    <name type="scientific">Sphingobacterium hungaricum</name>
    <dbReference type="NCBI Taxonomy" id="2082723"/>
    <lineage>
        <taxon>Bacteria</taxon>
        <taxon>Pseudomonadati</taxon>
        <taxon>Bacteroidota</taxon>
        <taxon>Sphingobacteriia</taxon>
        <taxon>Sphingobacteriales</taxon>
        <taxon>Sphingobacteriaceae</taxon>
        <taxon>Sphingobacterium</taxon>
    </lineage>
</organism>
<reference evidence="1" key="1">
    <citation type="submission" date="2018-02" db="EMBL/GenBank/DDBJ databases">
        <authorList>
            <person name="Vasarhelyi B.M."/>
            <person name="Deshmukh S."/>
            <person name="Balint B."/>
            <person name="Kukolya J."/>
        </authorList>
    </citation>
    <scope>NUCLEOTIDE SEQUENCE</scope>
    <source>
        <strain evidence="1">KB22</strain>
    </source>
</reference>
<dbReference type="Proteomes" id="UP000616201">
    <property type="component" value="Unassembled WGS sequence"/>
</dbReference>
<evidence type="ECO:0000313" key="1">
    <source>
        <dbReference type="EMBL" id="MBE8713341.1"/>
    </source>
</evidence>
<dbReference type="AlphaFoldDB" id="A0A928UU19"/>
<keyword evidence="2" id="KW-1185">Reference proteome</keyword>